<evidence type="ECO:0000256" key="5">
    <source>
        <dbReference type="ARBA" id="ARBA00023157"/>
    </source>
</evidence>
<comment type="caution">
    <text evidence="10">The sequence shown here is derived from an EMBL/GenBank/DDBJ whole genome shotgun (WGS) entry which is preliminary data.</text>
</comment>
<evidence type="ECO:0000256" key="2">
    <source>
        <dbReference type="ARBA" id="ARBA00022692"/>
    </source>
</evidence>
<dbReference type="InterPro" id="IPR018114">
    <property type="entry name" value="TRYPSIN_HIS"/>
</dbReference>
<dbReference type="SMART" id="SM00020">
    <property type="entry name" value="Tryp_SPc"/>
    <property type="match status" value="1"/>
</dbReference>
<dbReference type="Proteomes" id="UP000318571">
    <property type="component" value="Chromosome 6"/>
</dbReference>
<dbReference type="PANTHER" id="PTHR11040">
    <property type="entry name" value="ZINC/IRON TRANSPORTER"/>
    <property type="match status" value="1"/>
</dbReference>
<dbReference type="InterPro" id="IPR001254">
    <property type="entry name" value="Trypsin_dom"/>
</dbReference>
<feature type="transmembrane region" description="Helical" evidence="8">
    <location>
        <begin position="217"/>
        <end position="237"/>
    </location>
</feature>
<dbReference type="PROSITE" id="PS00134">
    <property type="entry name" value="TRYPSIN_HIS"/>
    <property type="match status" value="1"/>
</dbReference>
<feature type="transmembrane region" description="Helical" evidence="8">
    <location>
        <begin position="249"/>
        <end position="268"/>
    </location>
</feature>
<keyword evidence="11" id="KW-1185">Reference proteome</keyword>
<dbReference type="GO" id="GO:0006508">
    <property type="term" value="P:proteolysis"/>
    <property type="evidence" value="ECO:0007669"/>
    <property type="project" value="UniProtKB-KW"/>
</dbReference>
<dbReference type="GO" id="GO:0004252">
    <property type="term" value="F:serine-type endopeptidase activity"/>
    <property type="evidence" value="ECO:0007669"/>
    <property type="project" value="InterPro"/>
</dbReference>
<gene>
    <name evidence="10" type="ORF">TCAL_12193</name>
</gene>
<feature type="transmembrane region" description="Helical" evidence="8">
    <location>
        <begin position="280"/>
        <end position="303"/>
    </location>
</feature>
<evidence type="ECO:0000256" key="3">
    <source>
        <dbReference type="ARBA" id="ARBA00022989"/>
    </source>
</evidence>
<dbReference type="GO" id="GO:0005385">
    <property type="term" value="F:zinc ion transmembrane transporter activity"/>
    <property type="evidence" value="ECO:0007669"/>
    <property type="project" value="TreeGrafter"/>
</dbReference>
<keyword evidence="6" id="KW-0645">Protease</keyword>
<dbReference type="STRING" id="6832.A0A553PPK4"/>
<reference evidence="10 11" key="1">
    <citation type="journal article" date="2018" name="Nat. Ecol. Evol.">
        <title>Genomic signatures of mitonuclear coevolution across populations of Tigriopus californicus.</title>
        <authorList>
            <person name="Barreto F.S."/>
            <person name="Watson E.T."/>
            <person name="Lima T.G."/>
            <person name="Willett C.S."/>
            <person name="Edmands S."/>
            <person name="Li W."/>
            <person name="Burton R.S."/>
        </authorList>
    </citation>
    <scope>NUCLEOTIDE SEQUENCE [LARGE SCALE GENOMIC DNA]</scope>
    <source>
        <strain evidence="10 11">San Diego</strain>
    </source>
</reference>
<dbReference type="InterPro" id="IPR009003">
    <property type="entry name" value="Peptidase_S1_PA"/>
</dbReference>
<dbReference type="PRINTS" id="PR00722">
    <property type="entry name" value="CHYMOTRYPSIN"/>
</dbReference>
<dbReference type="PROSITE" id="PS00135">
    <property type="entry name" value="TRYPSIN_SER"/>
    <property type="match status" value="1"/>
</dbReference>
<keyword evidence="3 8" id="KW-1133">Transmembrane helix</keyword>
<feature type="transmembrane region" description="Helical" evidence="8">
    <location>
        <begin position="315"/>
        <end position="335"/>
    </location>
</feature>
<name>A0A553PPK4_TIGCA</name>
<evidence type="ECO:0000256" key="4">
    <source>
        <dbReference type="ARBA" id="ARBA00023136"/>
    </source>
</evidence>
<sequence>MDSLLTAKIISMALLGVVSFLLSVLAIGLFRYLSQESKIQRSIISNLLCFGGGVLIAISVIHMLPEVRETFTGSGVDLDEKPVAEILTCVGFFLVYLIEELAFACSGTHHHTPELPTTRSHGDQENHGTHSITCQSNHNDLVEISPGNEEDSLKRKHGSISSAKSYDTFPQEHPQKESIFTGAKFRALRDFMTMLALTLHAVFEGLAIGIEEETTDVWKLFAGVALHKFVIAFCFGLELMANRTNMKLMLLYLITFAIFSPLGVGIGIGINEAQSETASYAFTVGTLQALSAGTILYVVVFEILQRERQKDVNGFLQLTALVIGFLAMMLVELFGKKCFEITNGKEADPNEFPWMVGLFKSRNQDHPICGGVLISDRHILTAAHCLVETIRYGSISDHNVLNYADEGRKKLIRPYRDVQVIHPNYGRTKTNIPKFDLAILQFVSPVVYSFYPKVRPICLPSPLEYAEYGHAWAAGWGRTAFDGMYQIPLDLTFQSLPRQGSLSIKANLVRASWQGQRKIRIVSGCDRQTETDTCQGDSGGALIKERSPNQLTDDIPRYEVIGITSWGADDCGNVKQRGGFARVSTMLPWIFRMLRTGLGVVQVCDGLFGQWFHST</sequence>
<feature type="transmembrane region" description="Helical" evidence="8">
    <location>
        <begin position="45"/>
        <end position="64"/>
    </location>
</feature>
<organism evidence="10 11">
    <name type="scientific">Tigriopus californicus</name>
    <name type="common">Marine copepod</name>
    <dbReference type="NCBI Taxonomy" id="6832"/>
    <lineage>
        <taxon>Eukaryota</taxon>
        <taxon>Metazoa</taxon>
        <taxon>Ecdysozoa</taxon>
        <taxon>Arthropoda</taxon>
        <taxon>Crustacea</taxon>
        <taxon>Multicrustacea</taxon>
        <taxon>Hexanauplia</taxon>
        <taxon>Copepoda</taxon>
        <taxon>Harpacticoida</taxon>
        <taxon>Harpacticidae</taxon>
        <taxon>Tigriopus</taxon>
    </lineage>
</organism>
<dbReference type="CDD" id="cd00190">
    <property type="entry name" value="Tryp_SPc"/>
    <property type="match status" value="1"/>
</dbReference>
<proteinExistence type="predicted"/>
<evidence type="ECO:0000313" key="11">
    <source>
        <dbReference type="Proteomes" id="UP000318571"/>
    </source>
</evidence>
<dbReference type="Gene3D" id="2.40.10.10">
    <property type="entry name" value="Trypsin-like serine proteases"/>
    <property type="match status" value="1"/>
</dbReference>
<evidence type="ECO:0000256" key="7">
    <source>
        <dbReference type="SAM" id="MobiDB-lite"/>
    </source>
</evidence>
<keyword evidence="2 8" id="KW-0812">Transmembrane</keyword>
<dbReference type="AlphaFoldDB" id="A0A553PPK4"/>
<evidence type="ECO:0000259" key="9">
    <source>
        <dbReference type="PROSITE" id="PS50240"/>
    </source>
</evidence>
<dbReference type="InterPro" id="IPR033116">
    <property type="entry name" value="TRYPSIN_SER"/>
</dbReference>
<evidence type="ECO:0000256" key="8">
    <source>
        <dbReference type="SAM" id="Phobius"/>
    </source>
</evidence>
<keyword evidence="6" id="KW-0720">Serine protease</keyword>
<dbReference type="Pfam" id="PF02535">
    <property type="entry name" value="Zip"/>
    <property type="match status" value="1"/>
</dbReference>
<dbReference type="SUPFAM" id="SSF50494">
    <property type="entry name" value="Trypsin-like serine proteases"/>
    <property type="match status" value="1"/>
</dbReference>
<accession>A0A553PPK4</accession>
<feature type="transmembrane region" description="Helical" evidence="8">
    <location>
        <begin position="12"/>
        <end position="33"/>
    </location>
</feature>
<feature type="transmembrane region" description="Helical" evidence="8">
    <location>
        <begin position="84"/>
        <end position="105"/>
    </location>
</feature>
<dbReference type="EMBL" id="VCGU01000002">
    <property type="protein sequence ID" value="TRY79617.1"/>
    <property type="molecule type" value="Genomic_DNA"/>
</dbReference>
<feature type="transmembrane region" description="Helical" evidence="8">
    <location>
        <begin position="191"/>
        <end position="211"/>
    </location>
</feature>
<evidence type="ECO:0000313" key="10">
    <source>
        <dbReference type="EMBL" id="TRY79617.1"/>
    </source>
</evidence>
<protein>
    <recommendedName>
        <fullName evidence="9">Peptidase S1 domain-containing protein</fullName>
    </recommendedName>
</protein>
<dbReference type="InterPro" id="IPR003689">
    <property type="entry name" value="ZIP"/>
</dbReference>
<keyword evidence="4 8" id="KW-0472">Membrane</keyword>
<dbReference type="GO" id="GO:0005886">
    <property type="term" value="C:plasma membrane"/>
    <property type="evidence" value="ECO:0007669"/>
    <property type="project" value="TreeGrafter"/>
</dbReference>
<dbReference type="PROSITE" id="PS50240">
    <property type="entry name" value="TRYPSIN_DOM"/>
    <property type="match status" value="1"/>
</dbReference>
<evidence type="ECO:0000256" key="1">
    <source>
        <dbReference type="ARBA" id="ARBA00004141"/>
    </source>
</evidence>
<keyword evidence="5" id="KW-1015">Disulfide bond</keyword>
<dbReference type="PANTHER" id="PTHR11040:SF203">
    <property type="entry name" value="FI18611P1-RELATED"/>
    <property type="match status" value="1"/>
</dbReference>
<comment type="subcellular location">
    <subcellularLocation>
        <location evidence="1">Membrane</location>
        <topology evidence="1">Multi-pass membrane protein</topology>
    </subcellularLocation>
</comment>
<dbReference type="InterPro" id="IPR001314">
    <property type="entry name" value="Peptidase_S1A"/>
</dbReference>
<keyword evidence="6" id="KW-0378">Hydrolase</keyword>
<feature type="region of interest" description="Disordered" evidence="7">
    <location>
        <begin position="114"/>
        <end position="134"/>
    </location>
</feature>
<dbReference type="InterPro" id="IPR043504">
    <property type="entry name" value="Peptidase_S1_PA_chymotrypsin"/>
</dbReference>
<feature type="domain" description="Peptidase S1" evidence="9">
    <location>
        <begin position="341"/>
        <end position="595"/>
    </location>
</feature>
<evidence type="ECO:0000256" key="6">
    <source>
        <dbReference type="RuleBase" id="RU363034"/>
    </source>
</evidence>
<dbReference type="Pfam" id="PF00089">
    <property type="entry name" value="Trypsin"/>
    <property type="match status" value="1"/>
</dbReference>